<dbReference type="InterPro" id="IPR036388">
    <property type="entry name" value="WH-like_DNA-bd_sf"/>
</dbReference>
<dbReference type="Proteomes" id="UP000065511">
    <property type="component" value="Chromosome"/>
</dbReference>
<protein>
    <recommendedName>
        <fullName evidence="4">Mga helix-turn-helix domain-containing protein</fullName>
    </recommendedName>
</protein>
<evidence type="ECO:0000259" key="4">
    <source>
        <dbReference type="Pfam" id="PF05043"/>
    </source>
</evidence>
<feature type="domain" description="Mga helix-turn-helix" evidence="4">
    <location>
        <begin position="89"/>
        <end position="169"/>
    </location>
</feature>
<keyword evidence="1" id="KW-0805">Transcription regulation</keyword>
<evidence type="ECO:0000313" key="8">
    <source>
        <dbReference type="Proteomes" id="UP000183039"/>
    </source>
</evidence>
<dbReference type="PANTHER" id="PTHR30185">
    <property type="entry name" value="CRYPTIC BETA-GLUCOSIDE BGL OPERON ANTITERMINATOR"/>
    <property type="match status" value="1"/>
</dbReference>
<evidence type="ECO:0000256" key="3">
    <source>
        <dbReference type="SAM" id="Phobius"/>
    </source>
</evidence>
<dbReference type="Proteomes" id="UP000183039">
    <property type="component" value="Unassembled WGS sequence"/>
</dbReference>
<proteinExistence type="predicted"/>
<dbReference type="AlphaFoldDB" id="A0A0S3K956"/>
<evidence type="ECO:0000313" key="6">
    <source>
        <dbReference type="EMBL" id="OJG92271.1"/>
    </source>
</evidence>
<dbReference type="RefSeq" id="WP_071877295.1">
    <property type="nucleotide sequence ID" value="NZ_JXLC01000007.1"/>
</dbReference>
<reference evidence="5 7" key="2">
    <citation type="submission" date="2015-12" db="EMBL/GenBank/DDBJ databases">
        <authorList>
            <person name="Lauer A."/>
            <person name="Humrighouse B."/>
            <person name="Loparev V."/>
            <person name="Shewmaker P.L."/>
            <person name="Whitney A.M."/>
            <person name="McLaughlin R.W."/>
        </authorList>
    </citation>
    <scope>NUCLEOTIDE SEQUENCE [LARGE SCALE GENOMIC DNA]</scope>
    <source>
        <strain evidence="5 7">LMG 23085</strain>
    </source>
</reference>
<feature type="transmembrane region" description="Helical" evidence="3">
    <location>
        <begin position="388"/>
        <end position="410"/>
    </location>
</feature>
<evidence type="ECO:0000256" key="1">
    <source>
        <dbReference type="ARBA" id="ARBA00023015"/>
    </source>
</evidence>
<dbReference type="EMBL" id="JXLC01000007">
    <property type="protein sequence ID" value="OJG92271.1"/>
    <property type="molecule type" value="Genomic_DNA"/>
</dbReference>
<dbReference type="Pfam" id="PF05043">
    <property type="entry name" value="Mga"/>
    <property type="match status" value="1"/>
</dbReference>
<dbReference type="KEGG" id="ess:ATZ33_05125"/>
<keyword evidence="3" id="KW-1133">Transmembrane helix</keyword>
<dbReference type="Gene3D" id="1.10.10.10">
    <property type="entry name" value="Winged helix-like DNA-binding domain superfamily/Winged helix DNA-binding domain"/>
    <property type="match status" value="1"/>
</dbReference>
<reference evidence="6 8" key="1">
    <citation type="submission" date="2014-12" db="EMBL/GenBank/DDBJ databases">
        <title>Draft genome sequences of 29 type strains of Enterococci.</title>
        <authorList>
            <person name="Zhong Z."/>
            <person name="Sun Z."/>
            <person name="Liu W."/>
            <person name="Zhang W."/>
            <person name="Zhang H."/>
        </authorList>
    </citation>
    <scope>NUCLEOTIDE SEQUENCE [LARGE SCALE GENOMIC DNA]</scope>
    <source>
        <strain evidence="6 8">DSM 22801</strain>
    </source>
</reference>
<dbReference type="InterPro" id="IPR007737">
    <property type="entry name" value="Mga_HTH"/>
</dbReference>
<keyword evidence="3" id="KW-0472">Membrane</keyword>
<dbReference type="OrthoDB" id="2175541at2"/>
<dbReference type="EMBL" id="CP013614">
    <property type="protein sequence ID" value="ALS00772.1"/>
    <property type="molecule type" value="Genomic_DNA"/>
</dbReference>
<keyword evidence="2" id="KW-0804">Transcription</keyword>
<evidence type="ECO:0000256" key="2">
    <source>
        <dbReference type="ARBA" id="ARBA00023163"/>
    </source>
</evidence>
<accession>A0A0S3K956</accession>
<keyword evidence="3" id="KW-0812">Transmembrane</keyword>
<evidence type="ECO:0000313" key="7">
    <source>
        <dbReference type="Proteomes" id="UP000065511"/>
    </source>
</evidence>
<dbReference type="PANTHER" id="PTHR30185:SF18">
    <property type="entry name" value="TRANSCRIPTIONAL REGULATOR MTLR"/>
    <property type="match status" value="1"/>
</dbReference>
<name>A0A0S3K956_9ENTE</name>
<sequence length="490" mass="58582">MEFFLNDKHKKKLELFKVLIFEDGEKVPFTYLQHYLDISLSTLKRYFNELETDIQNNHDLKMIAFERNTGGFQVTNHSDFKIDYLVVHLRLYYLNESLQFKIISSIFTKSYLTADELAEDLFVSIPYLYKQINTLNEQLKGFHIKVIFHSDQNLCGEEKHLRMFSFYFYWNAYRGILIPFESELNSVFTCPDVVESLKKRYSASVIKRIKLMLGITFMRQYKYPIILPKEIKSILQPFEITTEISSIVKRYFISEDEHLFFNLMLRSFISDIDSSKEKVILFNTFPRTSTLVFSSELLINEYEKSFYPTTLMNPQKKASIFYYVLIGLVHSNYFEINPMNFFRQVMINEQDNTEFLKKYIKKHPKNFSFYKNFRKNHPEFTIDSSFNLGIYMLLTILTDMFLLPTITIYIQYSSNNFGSIFIKNRLLTLFNPETITFTNQLTEADIAIVDNFEVHEEKEKKKFFFINSFLDERMWFELIVFIQKNLLNSN</sequence>
<evidence type="ECO:0000313" key="5">
    <source>
        <dbReference type="EMBL" id="ALS00772.1"/>
    </source>
</evidence>
<organism evidence="6 8">
    <name type="scientific">Enterococcus silesiacus</name>
    <dbReference type="NCBI Taxonomy" id="332949"/>
    <lineage>
        <taxon>Bacteria</taxon>
        <taxon>Bacillati</taxon>
        <taxon>Bacillota</taxon>
        <taxon>Bacilli</taxon>
        <taxon>Lactobacillales</taxon>
        <taxon>Enterococcaceae</taxon>
        <taxon>Enterococcus</taxon>
    </lineage>
</organism>
<keyword evidence="7" id="KW-1185">Reference proteome</keyword>
<dbReference type="InterPro" id="IPR050661">
    <property type="entry name" value="BglG_antiterminators"/>
</dbReference>
<gene>
    <name evidence="5" type="ORF">ATZ33_05125</name>
    <name evidence="6" type="ORF">RV15_GL003373</name>
</gene>